<gene>
    <name evidence="1" type="ORF">PoB_001128100</name>
</gene>
<dbReference type="AlphaFoldDB" id="A0AAV3YQW9"/>
<dbReference type="Proteomes" id="UP000735302">
    <property type="component" value="Unassembled WGS sequence"/>
</dbReference>
<organism evidence="1 2">
    <name type="scientific">Plakobranchus ocellatus</name>
    <dbReference type="NCBI Taxonomy" id="259542"/>
    <lineage>
        <taxon>Eukaryota</taxon>
        <taxon>Metazoa</taxon>
        <taxon>Spiralia</taxon>
        <taxon>Lophotrochozoa</taxon>
        <taxon>Mollusca</taxon>
        <taxon>Gastropoda</taxon>
        <taxon>Heterobranchia</taxon>
        <taxon>Euthyneura</taxon>
        <taxon>Panpulmonata</taxon>
        <taxon>Sacoglossa</taxon>
        <taxon>Placobranchoidea</taxon>
        <taxon>Plakobranchidae</taxon>
        <taxon>Plakobranchus</taxon>
    </lineage>
</organism>
<comment type="caution">
    <text evidence="1">The sequence shown here is derived from an EMBL/GenBank/DDBJ whole genome shotgun (WGS) entry which is preliminary data.</text>
</comment>
<evidence type="ECO:0000313" key="2">
    <source>
        <dbReference type="Proteomes" id="UP000735302"/>
    </source>
</evidence>
<name>A0AAV3YQW9_9GAST</name>
<sequence length="175" mass="18881">MFQELVQEDIRGAKLQDTINESLEKVKVECPDKDKTGSKDAQVCADLPTDMPAYADFCVVVEKKGPVFESTESSLSNNVTNNKAMTITTSSTTSTFTTTTTSITTNNSNDNSININSCATDSVSFMDPDSDMGAHGVEASRYFHFFMDLCCQFDTLSPIKSVVGGESSATSCTNT</sequence>
<keyword evidence="2" id="KW-1185">Reference proteome</keyword>
<protein>
    <submittedName>
        <fullName evidence="1">Uncharacterized protein</fullName>
    </submittedName>
</protein>
<proteinExistence type="predicted"/>
<dbReference type="EMBL" id="BLXT01001344">
    <property type="protein sequence ID" value="GFN84775.1"/>
    <property type="molecule type" value="Genomic_DNA"/>
</dbReference>
<evidence type="ECO:0000313" key="1">
    <source>
        <dbReference type="EMBL" id="GFN84775.1"/>
    </source>
</evidence>
<accession>A0AAV3YQW9</accession>
<reference evidence="1 2" key="1">
    <citation type="journal article" date="2021" name="Elife">
        <title>Chloroplast acquisition without the gene transfer in kleptoplastic sea slugs, Plakobranchus ocellatus.</title>
        <authorList>
            <person name="Maeda T."/>
            <person name="Takahashi S."/>
            <person name="Yoshida T."/>
            <person name="Shimamura S."/>
            <person name="Takaki Y."/>
            <person name="Nagai Y."/>
            <person name="Toyoda A."/>
            <person name="Suzuki Y."/>
            <person name="Arimoto A."/>
            <person name="Ishii H."/>
            <person name="Satoh N."/>
            <person name="Nishiyama T."/>
            <person name="Hasebe M."/>
            <person name="Maruyama T."/>
            <person name="Minagawa J."/>
            <person name="Obokata J."/>
            <person name="Shigenobu S."/>
        </authorList>
    </citation>
    <scope>NUCLEOTIDE SEQUENCE [LARGE SCALE GENOMIC DNA]</scope>
</reference>